<name>A0AAV6YZC2_ENGPU</name>
<keyword evidence="10" id="KW-0131">Cell cycle</keyword>
<dbReference type="PANTHER" id="PTHR13108:SF9">
    <property type="entry name" value="CONDENSIN COMPLEX SUBUNIT 2"/>
    <property type="match status" value="1"/>
</dbReference>
<sequence>VNRIEINYAKTAKKMDMKHLKTSMWGLLTKDPQKEDEPAPKNETDAAVVKEEKNFSNITRDLQKRLPTSMAQNLSVPLAFACLLHLANEKNLKLQEVADLSDVVIMQGE</sequence>
<dbReference type="Proteomes" id="UP000824782">
    <property type="component" value="Unassembled WGS sequence"/>
</dbReference>
<keyword evidence="9" id="KW-0226">DNA condensation</keyword>
<keyword evidence="8" id="KW-0498">Mitosis</keyword>
<dbReference type="EMBL" id="WNYA01014882">
    <property type="protein sequence ID" value="KAG8539391.1"/>
    <property type="molecule type" value="Genomic_DNA"/>
</dbReference>
<protein>
    <recommendedName>
        <fullName evidence="4">Condensin complex subunit 2</fullName>
    </recommendedName>
</protein>
<evidence type="ECO:0000256" key="8">
    <source>
        <dbReference type="ARBA" id="ARBA00022776"/>
    </source>
</evidence>
<dbReference type="InterPro" id="IPR022816">
    <property type="entry name" value="Condensin_barren_su2"/>
</dbReference>
<evidence type="ECO:0000256" key="10">
    <source>
        <dbReference type="ARBA" id="ARBA00023306"/>
    </source>
</evidence>
<feature type="non-terminal residue" evidence="11">
    <location>
        <position position="1"/>
    </location>
</feature>
<evidence type="ECO:0000256" key="4">
    <source>
        <dbReference type="ARBA" id="ARBA00016065"/>
    </source>
</evidence>
<evidence type="ECO:0000256" key="6">
    <source>
        <dbReference type="ARBA" id="ARBA00022490"/>
    </source>
</evidence>
<comment type="similarity">
    <text evidence="3">Belongs to the CND2 (condensin subunit 2) family.</text>
</comment>
<comment type="caution">
    <text evidence="11">The sequence shown here is derived from an EMBL/GenBank/DDBJ whole genome shotgun (WGS) entry which is preliminary data.</text>
</comment>
<accession>A0AAV6YZC2</accession>
<evidence type="ECO:0000256" key="7">
    <source>
        <dbReference type="ARBA" id="ARBA00022618"/>
    </source>
</evidence>
<evidence type="ECO:0000313" key="12">
    <source>
        <dbReference type="Proteomes" id="UP000824782"/>
    </source>
</evidence>
<dbReference type="GO" id="GO:0005737">
    <property type="term" value="C:cytoplasm"/>
    <property type="evidence" value="ECO:0007669"/>
    <property type="project" value="UniProtKB-SubCell"/>
</dbReference>
<keyword evidence="6" id="KW-0963">Cytoplasm</keyword>
<gene>
    <name evidence="11" type="ORF">GDO81_020975</name>
</gene>
<evidence type="ECO:0000256" key="3">
    <source>
        <dbReference type="ARBA" id="ARBA00009471"/>
    </source>
</evidence>
<dbReference type="Pfam" id="PF05786">
    <property type="entry name" value="Cnd2"/>
    <property type="match status" value="1"/>
</dbReference>
<reference evidence="11" key="1">
    <citation type="thesis" date="2020" institute="ProQuest LLC" country="789 East Eisenhower Parkway, Ann Arbor, MI, USA">
        <title>Comparative Genomics and Chromosome Evolution.</title>
        <authorList>
            <person name="Mudd A.B."/>
        </authorList>
    </citation>
    <scope>NUCLEOTIDE SEQUENCE</scope>
    <source>
        <strain evidence="11">237g6f4</strain>
        <tissue evidence="11">Blood</tissue>
    </source>
</reference>
<dbReference type="GO" id="GO:0000796">
    <property type="term" value="C:condensin complex"/>
    <property type="evidence" value="ECO:0007669"/>
    <property type="project" value="InterPro"/>
</dbReference>
<proteinExistence type="inferred from homology"/>
<dbReference type="GO" id="GO:0007076">
    <property type="term" value="P:mitotic chromosome condensation"/>
    <property type="evidence" value="ECO:0007669"/>
    <property type="project" value="InterPro"/>
</dbReference>
<dbReference type="AlphaFoldDB" id="A0AAV6YZC2"/>
<dbReference type="GO" id="GO:0051301">
    <property type="term" value="P:cell division"/>
    <property type="evidence" value="ECO:0007669"/>
    <property type="project" value="UniProtKB-KW"/>
</dbReference>
<keyword evidence="5" id="KW-0158">Chromosome</keyword>
<comment type="subcellular location">
    <subcellularLocation>
        <location evidence="1">Chromosome</location>
    </subcellularLocation>
    <subcellularLocation>
        <location evidence="2">Cytoplasm</location>
    </subcellularLocation>
</comment>
<evidence type="ECO:0000256" key="2">
    <source>
        <dbReference type="ARBA" id="ARBA00004496"/>
    </source>
</evidence>
<dbReference type="PANTHER" id="PTHR13108">
    <property type="entry name" value="CONDENSIN COMPLEX SUBUNIT 2"/>
    <property type="match status" value="1"/>
</dbReference>
<keyword evidence="7" id="KW-0132">Cell division</keyword>
<evidence type="ECO:0000256" key="1">
    <source>
        <dbReference type="ARBA" id="ARBA00004286"/>
    </source>
</evidence>
<keyword evidence="12" id="KW-1185">Reference proteome</keyword>
<evidence type="ECO:0000313" key="11">
    <source>
        <dbReference type="EMBL" id="KAG8539391.1"/>
    </source>
</evidence>
<evidence type="ECO:0000256" key="5">
    <source>
        <dbReference type="ARBA" id="ARBA00022454"/>
    </source>
</evidence>
<organism evidence="11 12">
    <name type="scientific">Engystomops pustulosus</name>
    <name type="common">Tungara frog</name>
    <name type="synonym">Physalaemus pustulosus</name>
    <dbReference type="NCBI Taxonomy" id="76066"/>
    <lineage>
        <taxon>Eukaryota</taxon>
        <taxon>Metazoa</taxon>
        <taxon>Chordata</taxon>
        <taxon>Craniata</taxon>
        <taxon>Vertebrata</taxon>
        <taxon>Euteleostomi</taxon>
        <taxon>Amphibia</taxon>
        <taxon>Batrachia</taxon>
        <taxon>Anura</taxon>
        <taxon>Neobatrachia</taxon>
        <taxon>Hyloidea</taxon>
        <taxon>Leptodactylidae</taxon>
        <taxon>Leiuperinae</taxon>
        <taxon>Engystomops</taxon>
    </lineage>
</organism>
<evidence type="ECO:0000256" key="9">
    <source>
        <dbReference type="ARBA" id="ARBA00023067"/>
    </source>
</evidence>
<dbReference type="GO" id="GO:0003682">
    <property type="term" value="F:chromatin binding"/>
    <property type="evidence" value="ECO:0007669"/>
    <property type="project" value="TreeGrafter"/>
</dbReference>